<dbReference type="Gene3D" id="3.40.50.2000">
    <property type="entry name" value="Glycogen Phosphorylase B"/>
    <property type="match status" value="1"/>
</dbReference>
<comment type="function">
    <text evidence="12">GDP-Man:Man(3)GlcNAc(2)-PP-Dol alpha-1,2-mannosyltransferase that operates in the biosynthetic pathway of dolichol-linked oligosaccharides, the glycan precursors employed in protein asparagine (N)-glycosylation. The assembly of dolichol-linked oligosaccharides begins on the cytosolic side of the endoplasmic reticulum membrane and finishes in its lumen. The sequential addition of sugars to dolichol pyrophosphate produces dolichol-linked oligosaccharides containing fourteen sugars, including two GlcNAcs, nine mannoses and three glucoses. Once assembled, the oligosaccharide is transferred from the lipid to nascent proteins by oligosaccharyltransferases. Catalyzes, on the cytoplasmic face of the endoplasmic reticulum, the addition of the fourth and fifth mannose residues to the dolichol-linked oligosaccharide chain, to produce Man(5)GlcNAc(2)-PP-dolichol core oligosaccharide.</text>
</comment>
<dbReference type="PANTHER" id="PTHR45919:SF1">
    <property type="entry name" value="GDP-MAN:MAN(3)GLCNAC(2)-PP-DOL ALPHA-1,2-MANNOSYLTRANSFERASE"/>
    <property type="match status" value="1"/>
</dbReference>
<feature type="transmembrane region" description="Helical" evidence="12">
    <location>
        <begin position="12"/>
        <end position="35"/>
    </location>
</feature>
<keyword evidence="8 12" id="KW-0256">Endoplasmic reticulum</keyword>
<dbReference type="PANTHER" id="PTHR45919">
    <property type="entry name" value="GDP-MAN:MAN(3)GLCNAC(2)-PP-DOL ALPHA-1,2-MANNOSYLTRANSFERASE"/>
    <property type="match status" value="1"/>
</dbReference>
<dbReference type="SUPFAM" id="SSF53756">
    <property type="entry name" value="UDP-Glycosyltransferase/glycogen phosphorylase"/>
    <property type="match status" value="1"/>
</dbReference>
<proteinExistence type="inferred from homology"/>
<comment type="pathway">
    <text evidence="2 12">Protein modification; protein glycosylation.</text>
</comment>
<dbReference type="InterPro" id="IPR038013">
    <property type="entry name" value="ALG11"/>
</dbReference>
<evidence type="ECO:0000259" key="14">
    <source>
        <dbReference type="Pfam" id="PF00534"/>
    </source>
</evidence>
<dbReference type="EMBL" id="VSWC01000014">
    <property type="protein sequence ID" value="KAA1114561.1"/>
    <property type="molecule type" value="Genomic_DNA"/>
</dbReference>
<dbReference type="OrthoDB" id="2276068at2759"/>
<dbReference type="UniPathway" id="UPA00378"/>
<gene>
    <name evidence="16" type="primary">ALG11_2</name>
    <name evidence="16" type="ORF">PGT21_013704</name>
</gene>
<comment type="caution">
    <text evidence="16">The sequence shown here is derived from an EMBL/GenBank/DDBJ whole genome shotgun (WGS) entry which is preliminary data.</text>
</comment>
<comment type="catalytic activity">
    <reaction evidence="11 12">
        <text>an alpha-D-Man-(1-&gt;3)-[alpha-D-Man-(1-&gt;6)]-beta-D-Man-(1-&gt;4)-beta-D-GlcNAc-(1-&gt;4)-alpha-D-GlcNAc-diphospho-di-trans,poly-cis-dolichol + 2 GDP-alpha-D-mannose = an alpha-D-Man-(1-&gt;2)-alpha-D-Man-(1-&gt;2)-alpha-D-Man-(1-&gt;3)-[alpha-D-Man-(1-&gt;6)]-beta-D-Man-(1-&gt;4)-beta-D-GlcNAc-(1-&gt;4)-alpha-D-GlcNAc-diphospho-di-trans,poly-cis-dolichol + 2 GDP + 2 H(+)</text>
        <dbReference type="Rhea" id="RHEA:29523"/>
        <dbReference type="Rhea" id="RHEA-COMP:19515"/>
        <dbReference type="Rhea" id="RHEA-COMP:19516"/>
        <dbReference type="ChEBI" id="CHEBI:15378"/>
        <dbReference type="ChEBI" id="CHEBI:57527"/>
        <dbReference type="ChEBI" id="CHEBI:58189"/>
        <dbReference type="ChEBI" id="CHEBI:132511"/>
        <dbReference type="ChEBI" id="CHEBI:132515"/>
        <dbReference type="EC" id="2.4.1.131"/>
    </reaction>
    <physiologicalReaction direction="left-to-right" evidence="11 12">
        <dbReference type="Rhea" id="RHEA:29524"/>
    </physiologicalReaction>
</comment>
<keyword evidence="7 12" id="KW-0812">Transmembrane</keyword>
<evidence type="ECO:0000256" key="6">
    <source>
        <dbReference type="ARBA" id="ARBA00022679"/>
    </source>
</evidence>
<keyword evidence="17" id="KW-1185">Reference proteome</keyword>
<organism evidence="16 17">
    <name type="scientific">Puccinia graminis f. sp. tritici</name>
    <dbReference type="NCBI Taxonomy" id="56615"/>
    <lineage>
        <taxon>Eukaryota</taxon>
        <taxon>Fungi</taxon>
        <taxon>Dikarya</taxon>
        <taxon>Basidiomycota</taxon>
        <taxon>Pucciniomycotina</taxon>
        <taxon>Pucciniomycetes</taxon>
        <taxon>Pucciniales</taxon>
        <taxon>Pucciniaceae</taxon>
        <taxon>Puccinia</taxon>
    </lineage>
</organism>
<keyword evidence="9 12" id="KW-1133">Transmembrane helix</keyword>
<dbReference type="CDD" id="cd03806">
    <property type="entry name" value="GT4_ALG11-like"/>
    <property type="match status" value="1"/>
</dbReference>
<evidence type="ECO:0000256" key="10">
    <source>
        <dbReference type="ARBA" id="ARBA00023136"/>
    </source>
</evidence>
<keyword evidence="6 12" id="KW-0808">Transferase</keyword>
<accession>A0A5B0QMY4</accession>
<evidence type="ECO:0000256" key="11">
    <source>
        <dbReference type="ARBA" id="ARBA00045065"/>
    </source>
</evidence>
<dbReference type="Proteomes" id="UP000324748">
    <property type="component" value="Unassembled WGS sequence"/>
</dbReference>
<dbReference type="AlphaFoldDB" id="A0A5B0QMY4"/>
<dbReference type="GO" id="GO:0006487">
    <property type="term" value="P:protein N-linked glycosylation"/>
    <property type="evidence" value="ECO:0007669"/>
    <property type="project" value="TreeGrafter"/>
</dbReference>
<name>A0A5B0QMY4_PUCGR</name>
<evidence type="ECO:0000256" key="12">
    <source>
        <dbReference type="RuleBase" id="RU367051"/>
    </source>
</evidence>
<evidence type="ECO:0000256" key="2">
    <source>
        <dbReference type="ARBA" id="ARBA00004922"/>
    </source>
</evidence>
<comment type="similarity">
    <text evidence="12">Belongs to the glycosyltransferase group 1 family. Glycosyltransferase 4 subfamily.</text>
</comment>
<reference evidence="16 17" key="1">
    <citation type="submission" date="2019-05" db="EMBL/GenBank/DDBJ databases">
        <title>Emergence of the Ug99 lineage of the wheat stem rust pathogen through somatic hybridization.</title>
        <authorList>
            <person name="Li F."/>
            <person name="Upadhyaya N.M."/>
            <person name="Sperschneider J."/>
            <person name="Matny O."/>
            <person name="Nguyen-Phuc H."/>
            <person name="Mago R."/>
            <person name="Raley C."/>
            <person name="Miller M.E."/>
            <person name="Silverstein K.A.T."/>
            <person name="Henningsen E."/>
            <person name="Hirsch C.D."/>
            <person name="Visser B."/>
            <person name="Pretorius Z.A."/>
            <person name="Steffenson B.J."/>
            <person name="Schwessinger B."/>
            <person name="Dodds P.N."/>
            <person name="Figueroa M."/>
        </authorList>
    </citation>
    <scope>NUCLEOTIDE SEQUENCE [LARGE SCALE GENOMIC DNA]</scope>
    <source>
        <strain evidence="16">21-0</strain>
    </source>
</reference>
<evidence type="ECO:0000256" key="8">
    <source>
        <dbReference type="ARBA" id="ARBA00022824"/>
    </source>
</evidence>
<evidence type="ECO:0000256" key="9">
    <source>
        <dbReference type="ARBA" id="ARBA00022989"/>
    </source>
</evidence>
<comment type="subcellular location">
    <subcellularLocation>
        <location evidence="1">Endoplasmic reticulum membrane</location>
        <topology evidence="1">Single-pass membrane protein</topology>
    </subcellularLocation>
</comment>
<evidence type="ECO:0000313" key="16">
    <source>
        <dbReference type="EMBL" id="KAA1114561.1"/>
    </source>
</evidence>
<dbReference type="EC" id="2.4.1.131" evidence="3 12"/>
<evidence type="ECO:0000313" key="17">
    <source>
        <dbReference type="Proteomes" id="UP000324748"/>
    </source>
</evidence>
<sequence length="568" mass="64244">MYFIYQLPPPISLILIISFISTSVYINLRLTRFVLKTYAGLLQRRNLKNRAKLLSLIGIKDEGTATKKVIIGFLHPYCNAGGGGERVLWTAVALHQRTEPDTICAIYTGDLEVSKQEIIHKVKSRFGIILDPSSLLLVPLKTRYLVEASTWPRCTLLGQSLGSLVLGYEALSALIPDIYIDTMGYAFTFPVFRLLTDVPIGAYVHYPTISNDMLQRVSRRNSAHNNSSTISNSVVLSYAKLIYYIIFAELYSFCLRQAHHLMVNSSWTKNHIDRLLQPWLYRDEVESEETPQDWTTSSDPSQSKSLKPGGLRLRIPSTKDERNDTTNIPKRKSRKFVRSTVVYPPCDVESFLDFPISPRKLTILSISQFRPEKDQGTQIKAFARFLSTLESDDPRRTEIKLVLAGSCRDHADHERVAQLKELAHQLGVSQTVLFLVNVSWDQLKNLLKESLVGISTMIDEHFGISIVEFMASGMIPLVHRSAGPLLDIVVPLGHHHQGSEERRTGFHADGEAEYAAHLAHIFCSLSPDERIQIQSDARLLARTKFGVGQFERLWINSFRQIVAKNQPD</sequence>
<evidence type="ECO:0000256" key="5">
    <source>
        <dbReference type="ARBA" id="ARBA00022676"/>
    </source>
</evidence>
<keyword evidence="5 12" id="KW-0328">Glycosyltransferase</keyword>
<evidence type="ECO:0000256" key="3">
    <source>
        <dbReference type="ARBA" id="ARBA00012645"/>
    </source>
</evidence>
<dbReference type="InterPro" id="IPR031814">
    <property type="entry name" value="ALG11_N"/>
</dbReference>
<feature type="domain" description="Glycosyl transferase family 1" evidence="14">
    <location>
        <begin position="356"/>
        <end position="492"/>
    </location>
</feature>
<dbReference type="FunFam" id="3.40.50.2000:FF:000256">
    <property type="entry name" value="GDP-Man:Man(3)GlcNAc(2)-PP-Dol alpha-1,2-mannosyltransferase"/>
    <property type="match status" value="1"/>
</dbReference>
<evidence type="ECO:0000256" key="7">
    <source>
        <dbReference type="ARBA" id="ARBA00022692"/>
    </source>
</evidence>
<dbReference type="GO" id="GO:0004377">
    <property type="term" value="F:GDP-Man:Man(3)GlcNAc(2)-PP-Dol alpha-1,2-mannosyltransferase activity"/>
    <property type="evidence" value="ECO:0007669"/>
    <property type="project" value="UniProtKB-UniRule"/>
</dbReference>
<dbReference type="Pfam" id="PF15924">
    <property type="entry name" value="ALG11_N"/>
    <property type="match status" value="1"/>
</dbReference>
<protein>
    <recommendedName>
        <fullName evidence="4 12">GDP-Man:Man(3)GlcNAc(2)-PP-Dol alpha-1,2-mannosyltransferase</fullName>
        <ecNumber evidence="3 12">2.4.1.131</ecNumber>
    </recommendedName>
</protein>
<dbReference type="Pfam" id="PF00534">
    <property type="entry name" value="Glycos_transf_1"/>
    <property type="match status" value="1"/>
</dbReference>
<evidence type="ECO:0000256" key="1">
    <source>
        <dbReference type="ARBA" id="ARBA00004389"/>
    </source>
</evidence>
<feature type="region of interest" description="Disordered" evidence="13">
    <location>
        <begin position="290"/>
        <end position="330"/>
    </location>
</feature>
<dbReference type="GO" id="GO:0005789">
    <property type="term" value="C:endoplasmic reticulum membrane"/>
    <property type="evidence" value="ECO:0007669"/>
    <property type="project" value="UniProtKB-SubCell"/>
</dbReference>
<evidence type="ECO:0000259" key="15">
    <source>
        <dbReference type="Pfam" id="PF15924"/>
    </source>
</evidence>
<evidence type="ECO:0000256" key="13">
    <source>
        <dbReference type="SAM" id="MobiDB-lite"/>
    </source>
</evidence>
<feature type="compositionally biased region" description="Polar residues" evidence="13">
    <location>
        <begin position="292"/>
        <end position="305"/>
    </location>
</feature>
<keyword evidence="10 12" id="KW-0472">Membrane</keyword>
<dbReference type="OMA" id="ARLYGWV"/>
<evidence type="ECO:0000256" key="4">
    <source>
        <dbReference type="ARBA" id="ARBA00022018"/>
    </source>
</evidence>
<dbReference type="InterPro" id="IPR001296">
    <property type="entry name" value="Glyco_trans_1"/>
</dbReference>
<feature type="domain" description="ALG11 mannosyltransferase N-terminal" evidence="15">
    <location>
        <begin position="69"/>
        <end position="275"/>
    </location>
</feature>